<name>A0ABT5YJA1_9PROT</name>
<protein>
    <submittedName>
        <fullName evidence="1">YbjN domain-containing protein</fullName>
    </submittedName>
</protein>
<gene>
    <name evidence="1" type="ORF">P2G67_03465</name>
</gene>
<proteinExistence type="predicted"/>
<dbReference type="Pfam" id="PF10722">
    <property type="entry name" value="YbjN"/>
    <property type="match status" value="1"/>
</dbReference>
<dbReference type="InterPro" id="IPR019660">
    <property type="entry name" value="Put_sensory_transdc_reg_YbjN"/>
</dbReference>
<organism evidence="1 2">
    <name type="scientific">Aquibaculum arenosum</name>
    <dbReference type="NCBI Taxonomy" id="3032591"/>
    <lineage>
        <taxon>Bacteria</taxon>
        <taxon>Pseudomonadati</taxon>
        <taxon>Pseudomonadota</taxon>
        <taxon>Alphaproteobacteria</taxon>
        <taxon>Rhodospirillales</taxon>
        <taxon>Rhodovibrionaceae</taxon>
        <taxon>Aquibaculum</taxon>
    </lineage>
</organism>
<comment type="caution">
    <text evidence="1">The sequence shown here is derived from an EMBL/GenBank/DDBJ whole genome shotgun (WGS) entry which is preliminary data.</text>
</comment>
<keyword evidence="2" id="KW-1185">Reference proteome</keyword>
<dbReference type="RefSeq" id="WP_275820057.1">
    <property type="nucleotide sequence ID" value="NZ_JARHUD010000002.1"/>
</dbReference>
<sequence>MSLLAGDAPLSNNPLDLFEELAAANDLIHDRSSDCELVVQLTGRWGDYPICAVWQAELGAMYLSCQIDSKVPAARRRAVYELLGLMNERLWLGHFDYGEEEELVMFRHTIPLRGTPGASVEQIEDLVDTALEECERLYPALQMVIWGGQSVRDALNAALMETVGEA</sequence>
<dbReference type="EMBL" id="JARHUD010000002">
    <property type="protein sequence ID" value="MDF2095029.1"/>
    <property type="molecule type" value="Genomic_DNA"/>
</dbReference>
<evidence type="ECO:0000313" key="1">
    <source>
        <dbReference type="EMBL" id="MDF2095029.1"/>
    </source>
</evidence>
<evidence type="ECO:0000313" key="2">
    <source>
        <dbReference type="Proteomes" id="UP001215503"/>
    </source>
</evidence>
<dbReference type="Proteomes" id="UP001215503">
    <property type="component" value="Unassembled WGS sequence"/>
</dbReference>
<dbReference type="CDD" id="cd17033">
    <property type="entry name" value="DR1245-like"/>
    <property type="match status" value="1"/>
</dbReference>
<accession>A0ABT5YJA1</accession>
<reference evidence="1 2" key="1">
    <citation type="submission" date="2023-03" db="EMBL/GenBank/DDBJ databases">
        <title>Fodinicurvata sp. CAU 1616 isolated from sea sendiment.</title>
        <authorList>
            <person name="Kim W."/>
        </authorList>
    </citation>
    <scope>NUCLEOTIDE SEQUENCE [LARGE SCALE GENOMIC DNA]</scope>
    <source>
        <strain evidence="1 2">CAU 1616</strain>
    </source>
</reference>